<dbReference type="EMBL" id="VFOZ01000001">
    <property type="protein sequence ID" value="TQL95439.1"/>
    <property type="molecule type" value="Genomic_DNA"/>
</dbReference>
<dbReference type="PROSITE" id="PS50928">
    <property type="entry name" value="ABC_TM1"/>
    <property type="match status" value="1"/>
</dbReference>
<dbReference type="InterPro" id="IPR035906">
    <property type="entry name" value="MetI-like_sf"/>
</dbReference>
<keyword evidence="5 6" id="KW-0472">Membrane</keyword>
<evidence type="ECO:0000313" key="8">
    <source>
        <dbReference type="EMBL" id="TQL95439.1"/>
    </source>
</evidence>
<dbReference type="AlphaFoldDB" id="A0A543CEC6"/>
<feature type="transmembrane region" description="Helical" evidence="6">
    <location>
        <begin position="192"/>
        <end position="212"/>
    </location>
</feature>
<evidence type="ECO:0000256" key="3">
    <source>
        <dbReference type="ARBA" id="ARBA00022692"/>
    </source>
</evidence>
<keyword evidence="2 6" id="KW-0813">Transport</keyword>
<evidence type="ECO:0000313" key="9">
    <source>
        <dbReference type="Proteomes" id="UP000316096"/>
    </source>
</evidence>
<dbReference type="GO" id="GO:0055085">
    <property type="term" value="P:transmembrane transport"/>
    <property type="evidence" value="ECO:0007669"/>
    <property type="project" value="InterPro"/>
</dbReference>
<dbReference type="GO" id="GO:0031460">
    <property type="term" value="P:glycine betaine transport"/>
    <property type="evidence" value="ECO:0007669"/>
    <property type="project" value="TreeGrafter"/>
</dbReference>
<protein>
    <submittedName>
        <fullName evidence="8">Osmoprotectant transport system permease protein</fullName>
    </submittedName>
</protein>
<gene>
    <name evidence="8" type="ORF">FB559_0942</name>
</gene>
<evidence type="ECO:0000256" key="6">
    <source>
        <dbReference type="RuleBase" id="RU363032"/>
    </source>
</evidence>
<reference evidence="8 9" key="1">
    <citation type="submission" date="2019-06" db="EMBL/GenBank/DDBJ databases">
        <title>Sequencing the genomes of 1000 actinobacteria strains.</title>
        <authorList>
            <person name="Klenk H.-P."/>
        </authorList>
    </citation>
    <scope>NUCLEOTIDE SEQUENCE [LARGE SCALE GENOMIC DNA]</scope>
    <source>
        <strain evidence="8 9">DSM 102200</strain>
    </source>
</reference>
<dbReference type="PANTHER" id="PTHR30177:SF33">
    <property type="entry name" value="POSSIBLE OSMOPROTECTANT (GLYCINE BETAINE_CARNITINE_CHOLINE_L-PROLINE) TRANSPORT INTEGRAL MEMBRANE PROTEIN ABC TRANSPORTER PROZ"/>
    <property type="match status" value="1"/>
</dbReference>
<organism evidence="8 9">
    <name type="scientific">Actinoallomurus bryophytorum</name>
    <dbReference type="NCBI Taxonomy" id="1490222"/>
    <lineage>
        <taxon>Bacteria</taxon>
        <taxon>Bacillati</taxon>
        <taxon>Actinomycetota</taxon>
        <taxon>Actinomycetes</taxon>
        <taxon>Streptosporangiales</taxon>
        <taxon>Thermomonosporaceae</taxon>
        <taxon>Actinoallomurus</taxon>
    </lineage>
</organism>
<dbReference type="PANTHER" id="PTHR30177">
    <property type="entry name" value="GLYCINE BETAINE/L-PROLINE TRANSPORT SYSTEM PERMEASE PROTEIN PROW"/>
    <property type="match status" value="1"/>
</dbReference>
<dbReference type="GO" id="GO:0005886">
    <property type="term" value="C:plasma membrane"/>
    <property type="evidence" value="ECO:0007669"/>
    <property type="project" value="UniProtKB-SubCell"/>
</dbReference>
<sequence length="243" mass="25233">MNLSDQITAAWNWLTASSHWSGGDGIPSRLLEHLGYSALALAIAAVIALPLGALVGHTGRGGFIVVNFANLVRAVPTLGLLLLVVTVTSIGLTPVIVPLIALATPPILVNTFEGIRSVDDDIKDAAKGMGMKGTGVLLKAEIPVAMPLILLGLRTAAIQIVATATIAAYAGLGGLGRFIVDGLSRKDYPSVVGGSLLVVLLAVVVQLGFIGLRRVLVSQGLRGSSRLDRSRSRRVISVPINDQ</sequence>
<evidence type="ECO:0000259" key="7">
    <source>
        <dbReference type="PROSITE" id="PS50928"/>
    </source>
</evidence>
<dbReference type="RefSeq" id="WP_141953620.1">
    <property type="nucleotide sequence ID" value="NZ_VFOZ01000001.1"/>
</dbReference>
<keyword evidence="4 6" id="KW-1133">Transmembrane helix</keyword>
<dbReference type="Gene3D" id="1.10.3720.10">
    <property type="entry name" value="MetI-like"/>
    <property type="match status" value="1"/>
</dbReference>
<evidence type="ECO:0000256" key="5">
    <source>
        <dbReference type="ARBA" id="ARBA00023136"/>
    </source>
</evidence>
<dbReference type="InterPro" id="IPR000515">
    <property type="entry name" value="MetI-like"/>
</dbReference>
<proteinExistence type="inferred from homology"/>
<evidence type="ECO:0000256" key="4">
    <source>
        <dbReference type="ARBA" id="ARBA00022989"/>
    </source>
</evidence>
<dbReference type="Pfam" id="PF00528">
    <property type="entry name" value="BPD_transp_1"/>
    <property type="match status" value="1"/>
</dbReference>
<evidence type="ECO:0000256" key="1">
    <source>
        <dbReference type="ARBA" id="ARBA00004141"/>
    </source>
</evidence>
<feature type="transmembrane region" description="Helical" evidence="6">
    <location>
        <begin position="34"/>
        <end position="56"/>
    </location>
</feature>
<dbReference type="Proteomes" id="UP000316096">
    <property type="component" value="Unassembled WGS sequence"/>
</dbReference>
<comment type="caution">
    <text evidence="8">The sequence shown here is derived from an EMBL/GenBank/DDBJ whole genome shotgun (WGS) entry which is preliminary data.</text>
</comment>
<dbReference type="OrthoDB" id="5244012at2"/>
<keyword evidence="3 6" id="KW-0812">Transmembrane</keyword>
<dbReference type="InterPro" id="IPR051204">
    <property type="entry name" value="ABC_transp_perm/SBD"/>
</dbReference>
<evidence type="ECO:0000256" key="2">
    <source>
        <dbReference type="ARBA" id="ARBA00022448"/>
    </source>
</evidence>
<comment type="similarity">
    <text evidence="6">Belongs to the binding-protein-dependent transport system permease family.</text>
</comment>
<feature type="transmembrane region" description="Helical" evidence="6">
    <location>
        <begin position="77"/>
        <end position="103"/>
    </location>
</feature>
<feature type="domain" description="ABC transmembrane type-1" evidence="7">
    <location>
        <begin position="30"/>
        <end position="209"/>
    </location>
</feature>
<comment type="subcellular location">
    <subcellularLocation>
        <location evidence="6">Cell membrane</location>
        <topology evidence="6">Multi-pass membrane protein</topology>
    </subcellularLocation>
    <subcellularLocation>
        <location evidence="1">Membrane</location>
        <topology evidence="1">Multi-pass membrane protein</topology>
    </subcellularLocation>
</comment>
<keyword evidence="9" id="KW-1185">Reference proteome</keyword>
<dbReference type="SUPFAM" id="SSF161098">
    <property type="entry name" value="MetI-like"/>
    <property type="match status" value="1"/>
</dbReference>
<name>A0A543CEC6_9ACTN</name>
<feature type="transmembrane region" description="Helical" evidence="6">
    <location>
        <begin position="160"/>
        <end position="180"/>
    </location>
</feature>
<dbReference type="CDD" id="cd06261">
    <property type="entry name" value="TM_PBP2"/>
    <property type="match status" value="1"/>
</dbReference>
<accession>A0A543CEC6</accession>